<dbReference type="Proteomes" id="UP000787472">
    <property type="component" value="Unassembled WGS sequence"/>
</dbReference>
<accession>A0A9E5JXT2</accession>
<keyword evidence="2" id="KW-1185">Reference proteome</keyword>
<protein>
    <recommendedName>
        <fullName evidence="3">Lipoprotein</fullName>
    </recommendedName>
</protein>
<evidence type="ECO:0008006" key="3">
    <source>
        <dbReference type="Google" id="ProtNLM"/>
    </source>
</evidence>
<comment type="caution">
    <text evidence="1">The sequence shown here is derived from an EMBL/GenBank/DDBJ whole genome shotgun (WGS) entry which is preliminary data.</text>
</comment>
<evidence type="ECO:0000313" key="1">
    <source>
        <dbReference type="EMBL" id="NHO64037.1"/>
    </source>
</evidence>
<proteinExistence type="predicted"/>
<evidence type="ECO:0000313" key="2">
    <source>
        <dbReference type="Proteomes" id="UP000787472"/>
    </source>
</evidence>
<gene>
    <name evidence="1" type="ORF">G8770_00565</name>
</gene>
<name>A0A9E5JXT2_9GAMM</name>
<reference evidence="1" key="1">
    <citation type="submission" date="2020-03" db="EMBL/GenBank/DDBJ databases">
        <authorList>
            <person name="Guo F."/>
        </authorList>
    </citation>
    <scope>NUCLEOTIDE SEQUENCE</scope>
    <source>
        <strain evidence="1">JCM 30134</strain>
    </source>
</reference>
<dbReference type="EMBL" id="JAAONZ010000001">
    <property type="protein sequence ID" value="NHO64037.1"/>
    <property type="molecule type" value="Genomic_DNA"/>
</dbReference>
<dbReference type="AlphaFoldDB" id="A0A9E5JXT2"/>
<organism evidence="1 2">
    <name type="scientific">Pseudomaricurvus hydrocarbonicus</name>
    <dbReference type="NCBI Taxonomy" id="1470433"/>
    <lineage>
        <taxon>Bacteria</taxon>
        <taxon>Pseudomonadati</taxon>
        <taxon>Pseudomonadota</taxon>
        <taxon>Gammaproteobacteria</taxon>
        <taxon>Cellvibrionales</taxon>
        <taxon>Cellvibrionaceae</taxon>
        <taxon>Pseudomaricurvus</taxon>
    </lineage>
</organism>
<dbReference type="PROSITE" id="PS51257">
    <property type="entry name" value="PROKAR_LIPOPROTEIN"/>
    <property type="match status" value="1"/>
</dbReference>
<sequence>MRRVLFTCLIVPLAILSGCSSNTVKTTQVVPVMQEQAAIPEAELLDVGIHLFDPGLEDANDDDQVVFPEIRKAESRFIPYHLMQTLQSSAAWGAVRVIPNSQNNVDVTVKGQILQSDGEQLRIVVHVMDATGNEWYEKEYEGLASKYAYTKRRNSAVPNEPFQSLYNQIANDMLRYRRENFASADLQKIRTIAELRFAQSFSPAAFGGHLKETSKGEYEITRLPAEGDPMLDRIRQIRERDYLFVDTLQDYYGGFVKDMDQPYQEWRGQSYNEVIALRELKRDARNRTIMGIAALIGGIAAAGGDHGSTRAAGTVAVAGGAYMIKSGFDKRAESEMHVEALQELGDSLEAAIEPQVIELEDRTITLSGTVENQYEQWRELLREIYQVDTGMQ</sequence>